<dbReference type="STRING" id="182217.HCW_01190"/>
<dbReference type="KEGG" id="hce:HCW_01190"/>
<dbReference type="EMBL" id="CP003479">
    <property type="protein sequence ID" value="AFI03529.1"/>
    <property type="molecule type" value="Genomic_DNA"/>
</dbReference>
<evidence type="ECO:0000256" key="1">
    <source>
        <dbReference type="SAM" id="MobiDB-lite"/>
    </source>
</evidence>
<sequence length="503" mass="58290">MPSDFKNLFIQADKDEPIKDKQDRYLNDNDENPTKDYSLSSRIDEHIKSKQENRHKPSKISVNSNQSLSAQLDEYSRKKAELKGNIQSSRVKSAHYMNGEIPGIDISEEEFAKQKAETEKFLEGFDYPDVDDFLDDLEKAEKKGTLKLRISASSLSKIAEYYNSDSRIATISAFRKFNAKFYKTFTEKEIAILQTEYNKQDKYQMSVKELRERKPNLIKKFVKAGFSFTDNTPIRELLNHSYVVTREQNMANNRKLLKKLRAEPVVIIEVDGVWDESADKENRDPSSEISYFVICPNLKYEQFDFFNFMMNTAYEFQQDAICYSKSPTIDKRTGKQSKFRTVGLYCTSPFSVVGQFGTRWAVFNDVSFGTKPTEKDFQKAYTKLQGRVFYFFDNKGKKGGYLKSSMDYPAEILIKGVKLYIPSEKSLMAKYSKYQLSRPTIKSSGKRNADIHKYKLSALSNSVSGYRASKVMMDKQRENLVKRKIEALKHKKGAENLDNLWDF</sequence>
<evidence type="ECO:0000313" key="3">
    <source>
        <dbReference type="Proteomes" id="UP000005010"/>
    </source>
</evidence>
<accession>I0EKR0</accession>
<dbReference type="PATRIC" id="fig|182217.3.peg.246"/>
<dbReference type="RefSeq" id="WP_014660402.1">
    <property type="nucleotide sequence ID" value="NC_017737.1"/>
</dbReference>
<keyword evidence="3" id="KW-1185">Reference proteome</keyword>
<dbReference type="Proteomes" id="UP000005010">
    <property type="component" value="Chromosome"/>
</dbReference>
<organism evidence="2 3">
    <name type="scientific">Helicobacter cetorum (strain ATCC BAA-429 / MIT 00-7128)</name>
    <dbReference type="NCBI Taxonomy" id="182217"/>
    <lineage>
        <taxon>Bacteria</taxon>
        <taxon>Pseudomonadati</taxon>
        <taxon>Campylobacterota</taxon>
        <taxon>Epsilonproteobacteria</taxon>
        <taxon>Campylobacterales</taxon>
        <taxon>Helicobacteraceae</taxon>
        <taxon>Helicobacter</taxon>
    </lineage>
</organism>
<feature type="compositionally biased region" description="Basic and acidic residues" evidence="1">
    <location>
        <begin position="12"/>
        <end position="27"/>
    </location>
</feature>
<evidence type="ECO:0000313" key="2">
    <source>
        <dbReference type="EMBL" id="AFI03529.1"/>
    </source>
</evidence>
<proteinExistence type="predicted"/>
<dbReference type="AlphaFoldDB" id="I0EKR0"/>
<name>I0EKR0_HELC0</name>
<feature type="region of interest" description="Disordered" evidence="1">
    <location>
        <begin position="1"/>
        <end position="42"/>
    </location>
</feature>
<dbReference type="HOGENOM" id="CLU_541597_0_0_7"/>
<feature type="region of interest" description="Disordered" evidence="1">
    <location>
        <begin position="48"/>
        <end position="67"/>
    </location>
</feature>
<reference evidence="3" key="1">
    <citation type="submission" date="2012-04" db="EMBL/GenBank/DDBJ databases">
        <title>Complete genome sequence of Helicobacter cetorum strain MIT 00-7128.</title>
        <authorList>
            <person name="Kersulyte D."/>
            <person name="Berg D.E."/>
        </authorList>
    </citation>
    <scope>NUCLEOTIDE SEQUENCE [LARGE SCALE GENOMIC DNA]</scope>
    <source>
        <strain evidence="3">MIT 00-7128</strain>
    </source>
</reference>
<gene>
    <name evidence="2" type="ordered locus">HCW_01190</name>
</gene>
<protein>
    <submittedName>
        <fullName evidence="2">Uncharacterized protein</fullName>
    </submittedName>
</protein>